<protein>
    <submittedName>
        <fullName evidence="3">FAD-dependent monooxygenase</fullName>
    </submittedName>
</protein>
<sequence>MRRENPLILGGGPAGASAGIALVGAGIAATLLERSREAEDALCGGFLSWRTLESLATLGIEAAALNPRPVTRVRLTTATRAAEVRLPAPALGVSRRRLDALLLARAQAAGVAVERGVTVREVASGTVRLADATVLTADRILLATGKHDVRGSQRSHDVTDPTLGLRLRLPASPHVTRLVGDAVELHLFDRGYAGLVLQEDGSANLCLAVRRSRLRESGDPATLIAALAQESPRLGERLAHVDALPAADAVANVPYGWRATTTEAGVYRIGDQAAVIPSLAGEGMGIAIASGIRAARALAAGTPAPTFQADLARATRRPVAVASAIWHAAEHPATAAPLVALSYAPVVRAAARLTRINM</sequence>
<evidence type="ECO:0000256" key="1">
    <source>
        <dbReference type="SAM" id="Phobius"/>
    </source>
</evidence>
<dbReference type="SUPFAM" id="SSF51905">
    <property type="entry name" value="FAD/NAD(P)-binding domain"/>
    <property type="match status" value="1"/>
</dbReference>
<dbReference type="EMBL" id="CP098401">
    <property type="protein sequence ID" value="URW75257.1"/>
    <property type="molecule type" value="Genomic_DNA"/>
</dbReference>
<feature type="domain" description="FAD-binding" evidence="2">
    <location>
        <begin position="7"/>
        <end position="122"/>
    </location>
</feature>
<dbReference type="RefSeq" id="WP_250751205.1">
    <property type="nucleotide sequence ID" value="NZ_CP098401.1"/>
</dbReference>
<dbReference type="PANTHER" id="PTHR42685">
    <property type="entry name" value="GERANYLGERANYL DIPHOSPHATE REDUCTASE"/>
    <property type="match status" value="1"/>
</dbReference>
<feature type="transmembrane region" description="Helical" evidence="1">
    <location>
        <begin position="7"/>
        <end position="32"/>
    </location>
</feature>
<keyword evidence="4" id="KW-1185">Reference proteome</keyword>
<dbReference type="Pfam" id="PF01494">
    <property type="entry name" value="FAD_binding_3"/>
    <property type="match status" value="1"/>
</dbReference>
<keyword evidence="1" id="KW-0472">Membrane</keyword>
<keyword evidence="1" id="KW-1133">Transmembrane helix</keyword>
<evidence type="ECO:0000313" key="3">
    <source>
        <dbReference type="EMBL" id="URW75257.1"/>
    </source>
</evidence>
<dbReference type="PANTHER" id="PTHR42685:SF22">
    <property type="entry name" value="CONDITIONED MEDIUM FACTOR RECEPTOR 1"/>
    <property type="match status" value="1"/>
</dbReference>
<dbReference type="Proteomes" id="UP001055580">
    <property type="component" value="Chromosome"/>
</dbReference>
<evidence type="ECO:0000259" key="2">
    <source>
        <dbReference type="Pfam" id="PF01494"/>
    </source>
</evidence>
<dbReference type="InterPro" id="IPR036188">
    <property type="entry name" value="FAD/NAD-bd_sf"/>
</dbReference>
<gene>
    <name evidence="3" type="ORF">M9980_12010</name>
</gene>
<keyword evidence="1" id="KW-0812">Transmembrane</keyword>
<keyword evidence="3" id="KW-0560">Oxidoreductase</keyword>
<dbReference type="Gene3D" id="3.50.50.60">
    <property type="entry name" value="FAD/NAD(P)-binding domain"/>
    <property type="match status" value="1"/>
</dbReference>
<evidence type="ECO:0000313" key="4">
    <source>
        <dbReference type="Proteomes" id="UP001055580"/>
    </source>
</evidence>
<accession>A0ABY4TS70</accession>
<keyword evidence="3" id="KW-0503">Monooxygenase</keyword>
<reference evidence="3" key="1">
    <citation type="submission" date="2022-05" db="EMBL/GenBank/DDBJ databases">
        <title>Sphingomonas sp. strain RMG20 Genome sequencing and assembly.</title>
        <authorList>
            <person name="Kim I."/>
        </authorList>
    </citation>
    <scope>NUCLEOTIDE SEQUENCE</scope>
    <source>
        <strain evidence="3">RMG20</strain>
    </source>
</reference>
<dbReference type="InterPro" id="IPR050407">
    <property type="entry name" value="Geranylgeranyl_reductase"/>
</dbReference>
<proteinExistence type="predicted"/>
<dbReference type="PRINTS" id="PR00368">
    <property type="entry name" value="FADPNR"/>
</dbReference>
<organism evidence="3 4">
    <name type="scientific">Sphingomonas donggukensis</name>
    <dbReference type="NCBI Taxonomy" id="2949093"/>
    <lineage>
        <taxon>Bacteria</taxon>
        <taxon>Pseudomonadati</taxon>
        <taxon>Pseudomonadota</taxon>
        <taxon>Alphaproteobacteria</taxon>
        <taxon>Sphingomonadales</taxon>
        <taxon>Sphingomonadaceae</taxon>
        <taxon>Sphingomonas</taxon>
    </lineage>
</organism>
<dbReference type="GO" id="GO:0004497">
    <property type="term" value="F:monooxygenase activity"/>
    <property type="evidence" value="ECO:0007669"/>
    <property type="project" value="UniProtKB-KW"/>
</dbReference>
<dbReference type="InterPro" id="IPR002938">
    <property type="entry name" value="FAD-bd"/>
</dbReference>
<name>A0ABY4TS70_9SPHN</name>